<evidence type="ECO:0000313" key="3">
    <source>
        <dbReference type="EMBL" id="MBT0665435.1"/>
    </source>
</evidence>
<dbReference type="Proteomes" id="UP000811899">
    <property type="component" value="Unassembled WGS sequence"/>
</dbReference>
<keyword evidence="4" id="KW-1185">Reference proteome</keyword>
<protein>
    <recommendedName>
        <fullName evidence="2">Antitoxin</fullName>
    </recommendedName>
</protein>
<name>A0AAW4L7D7_9BACT</name>
<gene>
    <name evidence="3" type="ORF">KI809_14095</name>
</gene>
<comment type="function">
    <text evidence="2">Antitoxin component of a type II toxin-antitoxin (TA) system.</text>
</comment>
<dbReference type="Pfam" id="PF02604">
    <property type="entry name" value="PhdYeFM_antitox"/>
    <property type="match status" value="1"/>
</dbReference>
<dbReference type="NCBIfam" id="TIGR01552">
    <property type="entry name" value="phd_fam"/>
    <property type="match status" value="1"/>
</dbReference>
<evidence type="ECO:0000256" key="2">
    <source>
        <dbReference type="RuleBase" id="RU362080"/>
    </source>
</evidence>
<proteinExistence type="inferred from homology"/>
<reference evidence="3 4" key="1">
    <citation type="submission" date="2021-05" db="EMBL/GenBank/DDBJ databases">
        <title>The draft genome of Geobacter pelophilus DSM 12255.</title>
        <authorList>
            <person name="Xu Z."/>
            <person name="Masuda Y."/>
            <person name="Itoh H."/>
            <person name="Senoo K."/>
        </authorList>
    </citation>
    <scope>NUCLEOTIDE SEQUENCE [LARGE SCALE GENOMIC DNA]</scope>
    <source>
        <strain evidence="3 4">DSM 12255</strain>
    </source>
</reference>
<sequence>MTRTLSIMEARKQLTSMPETLLHDGQVDVLEITRRGKPVLAVMPWELYEAVSETLEVMGDKELLAQLRQSIQELDSGKLVSWQDAKKELGL</sequence>
<dbReference type="InterPro" id="IPR036165">
    <property type="entry name" value="YefM-like_sf"/>
</dbReference>
<comment type="caution">
    <text evidence="3">The sequence shown here is derived from an EMBL/GenBank/DDBJ whole genome shotgun (WGS) entry which is preliminary data.</text>
</comment>
<evidence type="ECO:0000256" key="1">
    <source>
        <dbReference type="ARBA" id="ARBA00009981"/>
    </source>
</evidence>
<comment type="similarity">
    <text evidence="1 2">Belongs to the phD/YefM antitoxin family.</text>
</comment>
<accession>A0AAW4L7D7</accession>
<dbReference type="RefSeq" id="WP_214172197.1">
    <property type="nucleotide sequence ID" value="NZ_JAHCVJ010000005.1"/>
</dbReference>
<dbReference type="AlphaFoldDB" id="A0AAW4L7D7"/>
<organism evidence="3 4">
    <name type="scientific">Geoanaerobacter pelophilus</name>
    <dbReference type="NCBI Taxonomy" id="60036"/>
    <lineage>
        <taxon>Bacteria</taxon>
        <taxon>Pseudomonadati</taxon>
        <taxon>Thermodesulfobacteriota</taxon>
        <taxon>Desulfuromonadia</taxon>
        <taxon>Geobacterales</taxon>
        <taxon>Geobacteraceae</taxon>
        <taxon>Geoanaerobacter</taxon>
    </lineage>
</organism>
<dbReference type="Gene3D" id="3.40.1620.10">
    <property type="entry name" value="YefM-like domain"/>
    <property type="match status" value="1"/>
</dbReference>
<dbReference type="EMBL" id="JAHCVJ010000005">
    <property type="protein sequence ID" value="MBT0665435.1"/>
    <property type="molecule type" value="Genomic_DNA"/>
</dbReference>
<evidence type="ECO:0000313" key="4">
    <source>
        <dbReference type="Proteomes" id="UP000811899"/>
    </source>
</evidence>
<dbReference type="InterPro" id="IPR006442">
    <property type="entry name" value="Antitoxin_Phd/YefM"/>
</dbReference>
<dbReference type="SUPFAM" id="SSF143120">
    <property type="entry name" value="YefM-like"/>
    <property type="match status" value="1"/>
</dbReference>